<comment type="caution">
    <text evidence="2">The sequence shown here is derived from an EMBL/GenBank/DDBJ whole genome shotgun (WGS) entry which is preliminary data.</text>
</comment>
<evidence type="ECO:0000313" key="2">
    <source>
        <dbReference type="EMBL" id="KAK8859243.1"/>
    </source>
</evidence>
<protein>
    <submittedName>
        <fullName evidence="2">Uncharacterized protein</fullName>
    </submittedName>
</protein>
<reference evidence="2 3" key="1">
    <citation type="journal article" date="2024" name="IMA Fungus">
        <title>Apiospora arundinis, a panoply of carbohydrate-active enzymes and secondary metabolites.</title>
        <authorList>
            <person name="Sorensen T."/>
            <person name="Petersen C."/>
            <person name="Muurmann A.T."/>
            <person name="Christiansen J.V."/>
            <person name="Brundto M.L."/>
            <person name="Overgaard C.K."/>
            <person name="Boysen A.T."/>
            <person name="Wollenberg R.D."/>
            <person name="Larsen T.O."/>
            <person name="Sorensen J.L."/>
            <person name="Nielsen K.L."/>
            <person name="Sondergaard T.E."/>
        </authorList>
    </citation>
    <scope>NUCLEOTIDE SEQUENCE [LARGE SCALE GENOMIC DNA]</scope>
    <source>
        <strain evidence="2 3">AAU 773</strain>
    </source>
</reference>
<evidence type="ECO:0000256" key="1">
    <source>
        <dbReference type="SAM" id="Phobius"/>
    </source>
</evidence>
<dbReference type="Proteomes" id="UP001390339">
    <property type="component" value="Unassembled WGS sequence"/>
</dbReference>
<dbReference type="EMBL" id="JAPCWZ010000006">
    <property type="protein sequence ID" value="KAK8859243.1"/>
    <property type="molecule type" value="Genomic_DNA"/>
</dbReference>
<sequence>MMSLEERTLSHQGKCDITRCLFDTDYLPGHELQWESYYAYFDREMRNLAMGGVIRPHPSNAVQSYRDIIHVHQTLSNNRRQPKHELRRLLRGHYRQAEETCVNSAMEITVRLWLMVNVRGQTSLHRMPQKLSVTWDESESLEDLVRSLFQPSRHFLDSGRSRLVPLFTAWSMVQLCGLNIRWTESLEDHLRLDLRVKELWVFPYKGFLLKHLEMQDTDDGEKRTIFPKALLREAITTLNLLFPHWDPNTQRFLSAQNQSFHTIAPFTGPRRLDLNEFDYWRDQLSELYERVYLAPADSWRQLWADRRNPHQWWTFWIAVVVLVLSVVSCVTSVIQAWASVKALNLQLASGTS</sequence>
<keyword evidence="1" id="KW-0812">Transmembrane</keyword>
<organism evidence="2 3">
    <name type="scientific">Apiospora arundinis</name>
    <dbReference type="NCBI Taxonomy" id="335852"/>
    <lineage>
        <taxon>Eukaryota</taxon>
        <taxon>Fungi</taxon>
        <taxon>Dikarya</taxon>
        <taxon>Ascomycota</taxon>
        <taxon>Pezizomycotina</taxon>
        <taxon>Sordariomycetes</taxon>
        <taxon>Xylariomycetidae</taxon>
        <taxon>Amphisphaeriales</taxon>
        <taxon>Apiosporaceae</taxon>
        <taxon>Apiospora</taxon>
    </lineage>
</organism>
<keyword evidence="1" id="KW-1133">Transmembrane helix</keyword>
<gene>
    <name evidence="2" type="ORF">PGQ11_009977</name>
</gene>
<keyword evidence="1" id="KW-0472">Membrane</keyword>
<proteinExistence type="predicted"/>
<keyword evidence="3" id="KW-1185">Reference proteome</keyword>
<feature type="transmembrane region" description="Helical" evidence="1">
    <location>
        <begin position="315"/>
        <end position="338"/>
    </location>
</feature>
<evidence type="ECO:0000313" key="3">
    <source>
        <dbReference type="Proteomes" id="UP001390339"/>
    </source>
</evidence>
<name>A0ABR2I937_9PEZI</name>
<accession>A0ABR2I937</accession>